<feature type="region of interest" description="Disordered" evidence="1">
    <location>
        <begin position="329"/>
        <end position="507"/>
    </location>
</feature>
<keyword evidence="3" id="KW-1185">Reference proteome</keyword>
<accession>A0ABM3SHZ1</accession>
<gene>
    <name evidence="4 5" type="primary">LENG8</name>
</gene>
<feature type="domain" description="PCI" evidence="2">
    <location>
        <begin position="637"/>
        <end position="753"/>
    </location>
</feature>
<dbReference type="Pfam" id="PF03399">
    <property type="entry name" value="SAC3_GANP"/>
    <property type="match status" value="1"/>
</dbReference>
<feature type="region of interest" description="Disordered" evidence="1">
    <location>
        <begin position="890"/>
        <end position="915"/>
    </location>
</feature>
<dbReference type="InterPro" id="IPR000717">
    <property type="entry name" value="PCI_dom"/>
</dbReference>
<feature type="compositionally biased region" description="Low complexity" evidence="1">
    <location>
        <begin position="120"/>
        <end position="137"/>
    </location>
</feature>
<evidence type="ECO:0000313" key="5">
    <source>
        <dbReference type="RefSeq" id="XP_057389461.1"/>
    </source>
</evidence>
<sequence length="915" mass="100593">MAANVGDQRSTDWSSQYSMVAGAGRESGMETPMHENPEWEKARQALASISKAGAAGSSAKASSSGPVSSAQYVSQAEASALQQQQYYQWYQQYNYAYPYSYYYPVSMYQSYGSPSQYGMASSYGSAAPQQPSAPQHQGTLSQRPLRPQPPVPGMDEGLSYQAPPQQLPAAQPPQPSNPPRGAHPLSSGPQPGTAPATQHGQAGSTSGQAYGQHSYSEPAKPKKGQQLWNRMKPAPGTGGLKFNIQKRPFAVTSQSFGSTTEGQHSSFGPQPNPEKAQNHRGSLSGKPDDWPQDMKEYVERCFTACESEEDKDRTEKLLKEVLQARLQDGSAYTIDWSREPLPGLTREPVAESPKKKRWEAPSSLHPPRGAGSATRGGGAQSQRGTPGAGGAGRARGSSFAKFGNRNVFMKDRSSSSSTDSRSRSSSRSPTRHFRRSDSHSDSDSSYSGNECHPVGRRNPPPKGRGGRGAHMDRGRGRAQRGKRHDLAPTKRSRKKMAALECEDPERELKKQKRAARFQHGHSRRLRLEPLVLQMGSLESGGADPDWHELQIVGTCPDITKHYLRLTCAPDPSTVRPVAVLKKSLCMVKSHWKEKQDYAFACEQMKSIRQDLTVQGVRTEFTVEVYETHARIALEKGDHEEFNQCQTQLKSLYAENLPGNVGEFTAYRILYYIFTKNSGDITTELAYLTRELKADPCVAHALALRAAWALGNYHRFFRLYSHAPCMSGYLVDKFADRERKAALKAMIKTYVTLSSPPGPLLCGLTAARCLPSVPRSPLHLHLWVPGLRLPWPPCVRSWSSLPFSLFRTRPSPLVPPLSSAWRALLRRPLSLLRVPCPFASLCLLLVSLWTPLCLLRAPGSSSSKASAHLRRSCGWAPALWGRPAEAAPPLAAAVSETRPRSHPSCFESPGALREQV</sequence>
<proteinExistence type="predicted"/>
<evidence type="ECO:0000313" key="4">
    <source>
        <dbReference type="RefSeq" id="XP_057389460.1"/>
    </source>
</evidence>
<dbReference type="Proteomes" id="UP001652580">
    <property type="component" value="Chromosome 19"/>
</dbReference>
<evidence type="ECO:0000256" key="1">
    <source>
        <dbReference type="SAM" id="MobiDB-lite"/>
    </source>
</evidence>
<dbReference type="RefSeq" id="XP_057389461.1">
    <property type="nucleotide sequence ID" value="XM_057533478.1"/>
</dbReference>
<keyword evidence="4 5" id="KW-0675">Receptor</keyword>
<feature type="compositionally biased region" description="Polar residues" evidence="1">
    <location>
        <begin position="187"/>
        <end position="215"/>
    </location>
</feature>
<dbReference type="PROSITE" id="PS50250">
    <property type="entry name" value="PCI"/>
    <property type="match status" value="1"/>
</dbReference>
<feature type="region of interest" description="Disordered" evidence="1">
    <location>
        <begin position="53"/>
        <end position="75"/>
    </location>
</feature>
<dbReference type="RefSeq" id="XP_057389460.1">
    <property type="nucleotide sequence ID" value="XM_057533477.1"/>
</dbReference>
<dbReference type="PANTHER" id="PTHR12436">
    <property type="entry name" value="80 KDA MCM3-ASSOCIATED PROTEIN"/>
    <property type="match status" value="1"/>
</dbReference>
<feature type="compositionally biased region" description="Low complexity" evidence="1">
    <location>
        <begin position="414"/>
        <end position="428"/>
    </location>
</feature>
<dbReference type="InterPro" id="IPR005062">
    <property type="entry name" value="SAC3/GANP/THP3_conserved"/>
</dbReference>
<organism evidence="3 5">
    <name type="scientific">Balaenoptera acutorostrata</name>
    <name type="common">Common minke whale</name>
    <name type="synonym">Balaena rostrata</name>
    <dbReference type="NCBI Taxonomy" id="9767"/>
    <lineage>
        <taxon>Eukaryota</taxon>
        <taxon>Metazoa</taxon>
        <taxon>Chordata</taxon>
        <taxon>Craniata</taxon>
        <taxon>Vertebrata</taxon>
        <taxon>Euteleostomi</taxon>
        <taxon>Mammalia</taxon>
        <taxon>Eutheria</taxon>
        <taxon>Laurasiatheria</taxon>
        <taxon>Artiodactyla</taxon>
        <taxon>Whippomorpha</taxon>
        <taxon>Cetacea</taxon>
        <taxon>Mysticeti</taxon>
        <taxon>Balaenopteridae</taxon>
        <taxon>Balaenoptera</taxon>
    </lineage>
</organism>
<name>A0ABM3SHZ1_BALAC</name>
<feature type="region of interest" description="Disordered" evidence="1">
    <location>
        <begin position="118"/>
        <end position="292"/>
    </location>
</feature>
<dbReference type="InterPro" id="IPR045107">
    <property type="entry name" value="SAC3/GANP/THP3"/>
</dbReference>
<reference evidence="4 5" key="1">
    <citation type="submission" date="2025-05" db="UniProtKB">
        <authorList>
            <consortium name="RefSeq"/>
        </authorList>
    </citation>
    <scope>IDENTIFICATION</scope>
</reference>
<protein>
    <submittedName>
        <fullName evidence="4 5">Leukocyte receptor cluster member 8 isoform X1</fullName>
    </submittedName>
</protein>
<dbReference type="GeneID" id="103000089"/>
<dbReference type="Gene3D" id="1.25.40.990">
    <property type="match status" value="1"/>
</dbReference>
<feature type="compositionally biased region" description="Polar residues" evidence="1">
    <location>
        <begin position="251"/>
        <end position="269"/>
    </location>
</feature>
<evidence type="ECO:0000259" key="2">
    <source>
        <dbReference type="PROSITE" id="PS50250"/>
    </source>
</evidence>
<evidence type="ECO:0000313" key="3">
    <source>
        <dbReference type="Proteomes" id="UP001652580"/>
    </source>
</evidence>
<dbReference type="PANTHER" id="PTHR12436:SF4">
    <property type="entry name" value="LEUKOCYTE RECEPTOR CLUSTER MEMBER 8"/>
    <property type="match status" value="1"/>
</dbReference>